<dbReference type="Proteomes" id="UP000494216">
    <property type="component" value="Unassembled WGS sequence"/>
</dbReference>
<protein>
    <submittedName>
        <fullName evidence="1">Uncharacterized protein</fullName>
    </submittedName>
</protein>
<reference evidence="1 2" key="1">
    <citation type="submission" date="2020-02" db="EMBL/GenBank/DDBJ databases">
        <authorList>
            <person name="Hogendoorn C."/>
        </authorList>
    </citation>
    <scope>NUCLEOTIDE SEQUENCE [LARGE SCALE GENOMIC DNA]</scope>
    <source>
        <strain evidence="1">METHB21</strain>
    </source>
</reference>
<dbReference type="AlphaFoldDB" id="A0A8S0X2W9"/>
<proteinExistence type="predicted"/>
<comment type="caution">
    <text evidence="1">The sequence shown here is derived from an EMBL/GenBank/DDBJ whole genome shotgun (WGS) entry which is preliminary data.</text>
</comment>
<evidence type="ECO:0000313" key="2">
    <source>
        <dbReference type="Proteomes" id="UP000494216"/>
    </source>
</evidence>
<accession>A0A8S0X2W9</accession>
<gene>
    <name evidence="1" type="ORF">METHB2_610019</name>
</gene>
<evidence type="ECO:0000313" key="1">
    <source>
        <dbReference type="EMBL" id="CAA9892254.1"/>
    </source>
</evidence>
<organism evidence="1 2">
    <name type="scientific">Candidatus Methylobacter favarea</name>
    <dbReference type="NCBI Taxonomy" id="2707345"/>
    <lineage>
        <taxon>Bacteria</taxon>
        <taxon>Pseudomonadati</taxon>
        <taxon>Pseudomonadota</taxon>
        <taxon>Gammaproteobacteria</taxon>
        <taxon>Methylococcales</taxon>
        <taxon>Methylococcaceae</taxon>
        <taxon>Methylobacter</taxon>
    </lineage>
</organism>
<dbReference type="EMBL" id="CADCXN010000093">
    <property type="protein sequence ID" value="CAA9892254.1"/>
    <property type="molecule type" value="Genomic_DNA"/>
</dbReference>
<name>A0A8S0X2W9_9GAMM</name>
<keyword evidence="2" id="KW-1185">Reference proteome</keyword>
<sequence length="41" mass="4604">MRPHWMTAEEYACAPETLVIRELKVSGKILMTTLTCPALTP</sequence>